<dbReference type="Proteomes" id="UP000637720">
    <property type="component" value="Unassembled WGS sequence"/>
</dbReference>
<reference evidence="7" key="1">
    <citation type="journal article" date="2014" name="Int. J. Syst. Evol. Microbiol.">
        <title>Complete genome sequence of Corynebacterium casei LMG S-19264T (=DSM 44701T), isolated from a smear-ripened cheese.</title>
        <authorList>
            <consortium name="US DOE Joint Genome Institute (JGI-PGF)"/>
            <person name="Walter F."/>
            <person name="Albersmeier A."/>
            <person name="Kalinowski J."/>
            <person name="Ruckert C."/>
        </authorList>
    </citation>
    <scope>NUCLEOTIDE SEQUENCE</scope>
    <source>
        <strain evidence="7">JCM 14719</strain>
    </source>
</reference>
<feature type="transmembrane region" description="Helical" evidence="6">
    <location>
        <begin position="47"/>
        <end position="67"/>
    </location>
</feature>
<name>A0A8J3F9E5_9BACI</name>
<keyword evidence="4 6" id="KW-1133">Transmembrane helix</keyword>
<evidence type="ECO:0000256" key="5">
    <source>
        <dbReference type="ARBA" id="ARBA00023136"/>
    </source>
</evidence>
<reference evidence="7" key="2">
    <citation type="submission" date="2020-09" db="EMBL/GenBank/DDBJ databases">
        <authorList>
            <person name="Sun Q."/>
            <person name="Ohkuma M."/>
        </authorList>
    </citation>
    <scope>NUCLEOTIDE SEQUENCE</scope>
    <source>
        <strain evidence="7">JCM 14719</strain>
    </source>
</reference>
<evidence type="ECO:0000256" key="2">
    <source>
        <dbReference type="ARBA" id="ARBA00007511"/>
    </source>
</evidence>
<accession>A0A8J3F9E5</accession>
<dbReference type="Pfam" id="PF03741">
    <property type="entry name" value="TerC"/>
    <property type="match status" value="1"/>
</dbReference>
<gene>
    <name evidence="7" type="ORF">GCM10007043_03920</name>
</gene>
<dbReference type="InterPro" id="IPR022301">
    <property type="entry name" value="Integral_membrane_YjbE"/>
</dbReference>
<evidence type="ECO:0000256" key="1">
    <source>
        <dbReference type="ARBA" id="ARBA00004141"/>
    </source>
</evidence>
<keyword evidence="8" id="KW-1185">Reference proteome</keyword>
<dbReference type="PANTHER" id="PTHR30238:SF4">
    <property type="entry name" value="SLL1022 PROTEIN"/>
    <property type="match status" value="1"/>
</dbReference>
<evidence type="ECO:0000313" key="7">
    <source>
        <dbReference type="EMBL" id="GGJ93409.1"/>
    </source>
</evidence>
<keyword evidence="5 6" id="KW-0472">Membrane</keyword>
<comment type="caution">
    <text evidence="7">The sequence shown here is derived from an EMBL/GenBank/DDBJ whole genome shotgun (WGS) entry which is preliminary data.</text>
</comment>
<dbReference type="EMBL" id="BMOF01000004">
    <property type="protein sequence ID" value="GGJ93409.1"/>
    <property type="molecule type" value="Genomic_DNA"/>
</dbReference>
<feature type="transmembrane region" description="Helical" evidence="6">
    <location>
        <begin position="73"/>
        <end position="90"/>
    </location>
</feature>
<protein>
    <recommendedName>
        <fullName evidence="9">TerC family protein</fullName>
    </recommendedName>
</protein>
<comment type="similarity">
    <text evidence="2">Belongs to the TerC family.</text>
</comment>
<feature type="transmembrane region" description="Helical" evidence="6">
    <location>
        <begin position="111"/>
        <end position="130"/>
    </location>
</feature>
<dbReference type="NCBIfam" id="TIGR03717">
    <property type="entry name" value="R_switched_YjbE"/>
    <property type="match status" value="1"/>
</dbReference>
<dbReference type="InterPro" id="IPR005496">
    <property type="entry name" value="Integral_membrane_TerC"/>
</dbReference>
<feature type="transmembrane region" description="Helical" evidence="6">
    <location>
        <begin position="13"/>
        <end position="35"/>
    </location>
</feature>
<comment type="subcellular location">
    <subcellularLocation>
        <location evidence="1">Membrane</location>
        <topology evidence="1">Multi-pass membrane protein</topology>
    </subcellularLocation>
</comment>
<proteinExistence type="inferred from homology"/>
<evidence type="ECO:0008006" key="9">
    <source>
        <dbReference type="Google" id="ProtNLM"/>
    </source>
</evidence>
<dbReference type="RefSeq" id="WP_188816652.1">
    <property type="nucleotide sequence ID" value="NZ_BMOF01000004.1"/>
</dbReference>
<sequence>MSFLFDATWWADLFKIILIDLILAGDNAVVIALAVRGLPPRQRKMAIIWGTAGAVIFRGLLTLVAVWLLKIPFLQLVGGVLLMWIAVKLMKDEEEKPQEHAESLSFWAAMRTIIIADVIMSLDNVLAIAGVSKGDWVLIFIGLAVSIPLVIYGSKLLSGLMKRYPIIITLGAAILGWTAGEMMAHDLERLVTLTFDWLLPIAGALVVVAWGYLAKRRKAALGTHSD</sequence>
<organism evidence="7 8">
    <name type="scientific">Calditerricola satsumensis</name>
    <dbReference type="NCBI Taxonomy" id="373054"/>
    <lineage>
        <taxon>Bacteria</taxon>
        <taxon>Bacillati</taxon>
        <taxon>Bacillota</taxon>
        <taxon>Bacilli</taxon>
        <taxon>Bacillales</taxon>
        <taxon>Bacillaceae</taxon>
        <taxon>Calditerricola</taxon>
    </lineage>
</organism>
<dbReference type="PANTHER" id="PTHR30238">
    <property type="entry name" value="MEMBRANE BOUND PREDICTED REDOX MODULATOR"/>
    <property type="match status" value="1"/>
</dbReference>
<evidence type="ECO:0000256" key="6">
    <source>
        <dbReference type="SAM" id="Phobius"/>
    </source>
</evidence>
<feature type="transmembrane region" description="Helical" evidence="6">
    <location>
        <begin position="136"/>
        <end position="154"/>
    </location>
</feature>
<evidence type="ECO:0000313" key="8">
    <source>
        <dbReference type="Proteomes" id="UP000637720"/>
    </source>
</evidence>
<evidence type="ECO:0000256" key="4">
    <source>
        <dbReference type="ARBA" id="ARBA00022989"/>
    </source>
</evidence>
<keyword evidence="3 6" id="KW-0812">Transmembrane</keyword>
<dbReference type="GO" id="GO:0016020">
    <property type="term" value="C:membrane"/>
    <property type="evidence" value="ECO:0007669"/>
    <property type="project" value="UniProtKB-SubCell"/>
</dbReference>
<evidence type="ECO:0000256" key="3">
    <source>
        <dbReference type="ARBA" id="ARBA00022692"/>
    </source>
</evidence>
<feature type="transmembrane region" description="Helical" evidence="6">
    <location>
        <begin position="166"/>
        <end position="185"/>
    </location>
</feature>
<dbReference type="AlphaFoldDB" id="A0A8J3F9E5"/>
<feature type="transmembrane region" description="Helical" evidence="6">
    <location>
        <begin position="197"/>
        <end position="214"/>
    </location>
</feature>